<keyword evidence="6" id="KW-1185">Reference proteome</keyword>
<keyword evidence="3" id="KW-0862">Zinc</keyword>
<keyword evidence="3" id="KW-0378">Hydrolase</keyword>
<name>A0AAV5ADX1_9AGAM</name>
<dbReference type="PANTHER" id="PTHR12283:SF6">
    <property type="entry name" value="GLUTAMINYL-PEPTIDE CYCLOTRANSFERASE-RELATED"/>
    <property type="match status" value="1"/>
</dbReference>
<dbReference type="GO" id="GO:0016603">
    <property type="term" value="F:glutaminyl-peptide cyclotransferase activity"/>
    <property type="evidence" value="ECO:0007669"/>
    <property type="project" value="TreeGrafter"/>
</dbReference>
<evidence type="ECO:0000313" key="5">
    <source>
        <dbReference type="EMBL" id="GJJ12540.1"/>
    </source>
</evidence>
<keyword evidence="2" id="KW-0012">Acyltransferase</keyword>
<evidence type="ECO:0000256" key="1">
    <source>
        <dbReference type="ARBA" id="ARBA00022679"/>
    </source>
</evidence>
<comment type="similarity">
    <text evidence="3">Belongs to the peptidase M28 family.</text>
</comment>
<dbReference type="GO" id="GO:0008233">
    <property type="term" value="F:peptidase activity"/>
    <property type="evidence" value="ECO:0007669"/>
    <property type="project" value="UniProtKB-KW"/>
</dbReference>
<dbReference type="PANTHER" id="PTHR12283">
    <property type="entry name" value="GLUTAMINYL-PEPTIDE CYCLOTRANSFERASE"/>
    <property type="match status" value="1"/>
</dbReference>
<dbReference type="SUPFAM" id="SSF53187">
    <property type="entry name" value="Zn-dependent exopeptidases"/>
    <property type="match status" value="1"/>
</dbReference>
<dbReference type="GO" id="GO:0006508">
    <property type="term" value="P:proteolysis"/>
    <property type="evidence" value="ECO:0007669"/>
    <property type="project" value="UniProtKB-KW"/>
</dbReference>
<accession>A0AAV5ADX1</accession>
<dbReference type="Gene3D" id="3.40.630.10">
    <property type="entry name" value="Zn peptidases"/>
    <property type="match status" value="1"/>
</dbReference>
<evidence type="ECO:0000256" key="2">
    <source>
        <dbReference type="ARBA" id="ARBA00023315"/>
    </source>
</evidence>
<proteinExistence type="inferred from homology"/>
<reference evidence="5" key="1">
    <citation type="submission" date="2021-10" db="EMBL/GenBank/DDBJ databases">
        <title>De novo Genome Assembly of Clathrus columnatus (Basidiomycota, Fungi) Using Illumina and Nanopore Sequence Data.</title>
        <authorList>
            <person name="Ogiso-Tanaka E."/>
            <person name="Itagaki H."/>
            <person name="Hosoya T."/>
            <person name="Hosaka K."/>
        </authorList>
    </citation>
    <scope>NUCLEOTIDE SEQUENCE</scope>
    <source>
        <strain evidence="5">MO-923</strain>
    </source>
</reference>
<dbReference type="EC" id="3.4.-.-" evidence="3"/>
<protein>
    <recommendedName>
        <fullName evidence="3">Peptide hydrolase</fullName>
        <ecNumber evidence="3">3.4.-.-</ecNumber>
    </recommendedName>
</protein>
<gene>
    <name evidence="5" type="ORF">Clacol_006783</name>
</gene>
<evidence type="ECO:0000259" key="4">
    <source>
        <dbReference type="Pfam" id="PF04389"/>
    </source>
</evidence>
<keyword evidence="1" id="KW-0808">Transferase</keyword>
<dbReference type="InterPro" id="IPR040234">
    <property type="entry name" value="QC/QCL"/>
</dbReference>
<evidence type="ECO:0000256" key="3">
    <source>
        <dbReference type="RuleBase" id="RU361240"/>
    </source>
</evidence>
<dbReference type="GO" id="GO:0008270">
    <property type="term" value="F:zinc ion binding"/>
    <property type="evidence" value="ECO:0007669"/>
    <property type="project" value="TreeGrafter"/>
</dbReference>
<dbReference type="Pfam" id="PF04389">
    <property type="entry name" value="Peptidase_M28"/>
    <property type="match status" value="1"/>
</dbReference>
<comment type="caution">
    <text evidence="5">The sequence shown here is derived from an EMBL/GenBank/DDBJ whole genome shotgun (WGS) entry which is preliminary data.</text>
</comment>
<dbReference type="AlphaFoldDB" id="A0AAV5ADX1"/>
<evidence type="ECO:0000313" key="6">
    <source>
        <dbReference type="Proteomes" id="UP001050691"/>
    </source>
</evidence>
<keyword evidence="3" id="KW-0645">Protease</keyword>
<keyword evidence="3" id="KW-0479">Metal-binding</keyword>
<organism evidence="5 6">
    <name type="scientific">Clathrus columnatus</name>
    <dbReference type="NCBI Taxonomy" id="1419009"/>
    <lineage>
        <taxon>Eukaryota</taxon>
        <taxon>Fungi</taxon>
        <taxon>Dikarya</taxon>
        <taxon>Basidiomycota</taxon>
        <taxon>Agaricomycotina</taxon>
        <taxon>Agaricomycetes</taxon>
        <taxon>Phallomycetidae</taxon>
        <taxon>Phallales</taxon>
        <taxon>Clathraceae</taxon>
        <taxon>Clathrus</taxon>
    </lineage>
</organism>
<dbReference type="Proteomes" id="UP001050691">
    <property type="component" value="Unassembled WGS sequence"/>
</dbReference>
<dbReference type="InterPro" id="IPR007484">
    <property type="entry name" value="Peptidase_M28"/>
</dbReference>
<feature type="domain" description="Peptidase M28" evidence="4">
    <location>
        <begin position="115"/>
        <end position="264"/>
    </location>
</feature>
<sequence>MTRILGLTMVYWAHRILCLYLSLSLCIRFPSTFGYAQLSPSEVSALVSVRDPEASIDFRNSASHLSRILIPRPSGTENNTIVKNYIVSKLKALNWDVEEDLFTDMTPYGQKSFTNIIATKNPDALRRVILAAHFDSKFFATYPLNQFVGATDSAAPCAILLDVAETLNDLLEQQQEHLNSEAEYEDGDITLQLVFFDGEEALKDWTATDSLYGSRHLAEKWEFEYVNPNSHARRRLIPGHSKLSTIEHLILLDLLGSKRPRISSYFLTTGWLFDNIVSIEDRLRMSGAFSFQSSEDDIESFFVKRVGDLDDASALDLSTLKRWSLIFRIFTAEYLHLKPNVPNRRDPADLVRAFVFRQKAIN</sequence>
<dbReference type="EMBL" id="BPWL01000007">
    <property type="protein sequence ID" value="GJJ12540.1"/>
    <property type="molecule type" value="Genomic_DNA"/>
</dbReference>